<proteinExistence type="predicted"/>
<reference evidence="2 3" key="1">
    <citation type="journal article" date="2017" name="MBio">
        <title>Type VI secretion-mediated competition in the bee gut microbiome.</title>
        <authorList>
            <person name="Steele M.I."/>
            <person name="Kwong W.K."/>
            <person name="Powell J.E."/>
            <person name="Whiteley M."/>
            <person name="Moran N.A."/>
        </authorList>
    </citation>
    <scope>NUCLEOTIDE SEQUENCE [LARGE SCALE GENOMIC DNA]</scope>
    <source>
        <strain evidence="2 3">Ruf1-X</strain>
    </source>
</reference>
<keyword evidence="1" id="KW-0472">Membrane</keyword>
<gene>
    <name evidence="2" type="ORF">BHC46_08765</name>
</gene>
<organism evidence="2 3">
    <name type="scientific">Snodgrassella alvi</name>
    <dbReference type="NCBI Taxonomy" id="1196083"/>
    <lineage>
        <taxon>Bacteria</taxon>
        <taxon>Pseudomonadati</taxon>
        <taxon>Pseudomonadota</taxon>
        <taxon>Betaproteobacteria</taxon>
        <taxon>Neisseriales</taxon>
        <taxon>Neisseriaceae</taxon>
        <taxon>Snodgrassella</taxon>
    </lineage>
</organism>
<sequence>MRTASQQGDSIMHRQYSHQSSASARLFKLILQTIVSIITTGIFYTLIFLWFANSGVPLSHLSFPNNDDYKIILFILIVAWFYNTIPSLLAAIFSCYIIHKQPRYLISIGAASVALLCAILQNLFLSTWSPDWLVILPNVLAVALITLYFTRPKSQLPEH</sequence>
<accession>A0A2N9XED8</accession>
<dbReference type="EMBL" id="MEIP01000024">
    <property type="protein sequence ID" value="PIT45976.1"/>
    <property type="molecule type" value="Genomic_DNA"/>
</dbReference>
<feature type="transmembrane region" description="Helical" evidence="1">
    <location>
        <begin position="71"/>
        <end position="97"/>
    </location>
</feature>
<feature type="transmembrane region" description="Helical" evidence="1">
    <location>
        <begin position="29"/>
        <end position="51"/>
    </location>
</feature>
<dbReference type="AlphaFoldDB" id="A0A2N9XED8"/>
<feature type="transmembrane region" description="Helical" evidence="1">
    <location>
        <begin position="104"/>
        <end position="126"/>
    </location>
</feature>
<keyword evidence="1" id="KW-1133">Transmembrane helix</keyword>
<evidence type="ECO:0000313" key="2">
    <source>
        <dbReference type="EMBL" id="PIT45976.1"/>
    </source>
</evidence>
<dbReference type="Proteomes" id="UP000229970">
    <property type="component" value="Unassembled WGS sequence"/>
</dbReference>
<evidence type="ECO:0000313" key="3">
    <source>
        <dbReference type="Proteomes" id="UP000229970"/>
    </source>
</evidence>
<evidence type="ECO:0000256" key="1">
    <source>
        <dbReference type="SAM" id="Phobius"/>
    </source>
</evidence>
<keyword evidence="1" id="KW-0812">Transmembrane</keyword>
<dbReference type="RefSeq" id="WP_100139373.1">
    <property type="nucleotide sequence ID" value="NZ_MEIP01000024.1"/>
</dbReference>
<feature type="transmembrane region" description="Helical" evidence="1">
    <location>
        <begin position="132"/>
        <end position="150"/>
    </location>
</feature>
<comment type="caution">
    <text evidence="2">The sequence shown here is derived from an EMBL/GenBank/DDBJ whole genome shotgun (WGS) entry which is preliminary data.</text>
</comment>
<name>A0A2N9XED8_9NEIS</name>
<protein>
    <submittedName>
        <fullName evidence="2">Uncharacterized protein</fullName>
    </submittedName>
</protein>